<name>A0A9Q5CHV7_CLOBE</name>
<evidence type="ECO:0000313" key="2">
    <source>
        <dbReference type="Proteomes" id="UP000821656"/>
    </source>
</evidence>
<comment type="caution">
    <text evidence="1">The sequence shown here is derived from an EMBL/GenBank/DDBJ whole genome shotgun (WGS) entry which is preliminary data.</text>
</comment>
<dbReference type="SUPFAM" id="SSF69279">
    <property type="entry name" value="Phage tail proteins"/>
    <property type="match status" value="1"/>
</dbReference>
<dbReference type="Gene3D" id="2.30.110.50">
    <property type="match status" value="1"/>
</dbReference>
<dbReference type="Proteomes" id="UP000821656">
    <property type="component" value="Unassembled WGS sequence"/>
</dbReference>
<evidence type="ECO:0000313" key="1">
    <source>
        <dbReference type="EMBL" id="NRV09736.1"/>
    </source>
</evidence>
<organism evidence="1 2">
    <name type="scientific">Clostridium beijerinckii</name>
    <name type="common">Clostridium MP</name>
    <dbReference type="NCBI Taxonomy" id="1520"/>
    <lineage>
        <taxon>Bacteria</taxon>
        <taxon>Bacillati</taxon>
        <taxon>Bacillota</taxon>
        <taxon>Clostridia</taxon>
        <taxon>Eubacteriales</taxon>
        <taxon>Clostridiaceae</taxon>
        <taxon>Clostridium</taxon>
    </lineage>
</organism>
<evidence type="ECO:0008006" key="3">
    <source>
        <dbReference type="Google" id="ProtNLM"/>
    </source>
</evidence>
<dbReference type="Gene3D" id="3.55.50.10">
    <property type="entry name" value="Baseplate protein-like domains"/>
    <property type="match status" value="1"/>
</dbReference>
<reference evidence="1" key="1">
    <citation type="submission" date="2020-05" db="EMBL/GenBank/DDBJ databases">
        <title>Genomic insights into acetone-butanol-ethanol (ABE) fermentation by sequencing solventogenic clostridia strains.</title>
        <authorList>
            <person name="Brown S."/>
        </authorList>
    </citation>
    <scope>NUCLEOTIDE SEQUENCE</scope>
    <source>
        <strain evidence="1">DJ126</strain>
    </source>
</reference>
<gene>
    <name evidence="1" type="ORF">DFH45_002699</name>
</gene>
<dbReference type="RefSeq" id="WP_077309296.1">
    <property type="nucleotide sequence ID" value="NZ_CP016090.1"/>
</dbReference>
<proteinExistence type="predicted"/>
<accession>A0A9Q5CHV7</accession>
<dbReference type="EMBL" id="JABSXK010000001">
    <property type="protein sequence ID" value="NRV09736.1"/>
    <property type="molecule type" value="Genomic_DNA"/>
</dbReference>
<sequence length="492" mass="56970">MGEVHKLRIKSPYKLIKIVDIKIENKPNKHGYLYLKCLIDESINFDSVIKASAEDEICVYEEKDTKDKETVDINEVNEGNSIRLFYGIVQKVKTTNVNSVYYLEIQALTSSSKLDIKKKSRSFQNVKMTYDDLIKEILEDYSGFSFNQNVGKGKKIDKPLFQYKESDWEFLKRIASELNSELYCDIINLNCMFSFGISHNQNYELDDNIEYDVYKDIKSFYEAGGQDSGYNDTDYFYYELEKKDIYEIGAKINYRQKDLYIREYEAYKNKEDIFYKYKLCRDKGVWQSIIYNKSIKGLTLEGKVIDVKNEKVKLHLNIDESQDKGTAHWFDYAPPSVNIMYSIPLVGESARLYFPNEETENPIVAGCVRKNGDDCTQTAEPANRYFQTESGNEIAMLPDTLSIKSGSRKNISINFDDKKGIHLKSPKKLKLNADGEITIKTQKRVKIKAQNQILLMKRNGAHKVSIEGEFYIKGNNVIMNGSSRETYASFEE</sequence>
<protein>
    <recommendedName>
        <fullName evidence="3">Late control protein D</fullName>
    </recommendedName>
</protein>
<dbReference type="AlphaFoldDB" id="A0A9Q5CHV7"/>